<comment type="similarity">
    <text evidence="1">Belongs to the CutA family.</text>
</comment>
<dbReference type="SUPFAM" id="SSF54913">
    <property type="entry name" value="GlnB-like"/>
    <property type="match status" value="1"/>
</dbReference>
<dbReference type="InterPro" id="IPR004323">
    <property type="entry name" value="Ion_tolerance_CutA"/>
</dbReference>
<dbReference type="PANTHER" id="PTHR23419">
    <property type="entry name" value="DIVALENT CATION TOLERANCE CUTA-RELATED"/>
    <property type="match status" value="1"/>
</dbReference>
<gene>
    <name evidence="2" type="ORF">AUC68_09140</name>
</gene>
<name>A0A1E3VYG5_9HYPH</name>
<comment type="caution">
    <text evidence="2">The sequence shown here is derived from an EMBL/GenBank/DDBJ whole genome shotgun (WGS) entry which is preliminary data.</text>
</comment>
<sequence length="116" mass="12423">MEDTELPVLIYTTFASLDDAKTVGGALVDARLAACVNVFPGMVSIYQWEGVRETADEVAMIVKTRAGLTDAVLTEVKRLHPYEVPALLVLPTQGGGAEYCAWIVEETQAGPQGGRV</sequence>
<keyword evidence="3" id="KW-1185">Reference proteome</keyword>
<dbReference type="AlphaFoldDB" id="A0A1E3VYG5"/>
<dbReference type="OrthoDB" id="37622at2"/>
<accession>A0A1E3VYG5</accession>
<protein>
    <submittedName>
        <fullName evidence="2">Dihydroorotate dehydrogenase</fullName>
    </submittedName>
</protein>
<dbReference type="InterPro" id="IPR015867">
    <property type="entry name" value="N-reg_PII/ATP_PRibTrfase_C"/>
</dbReference>
<dbReference type="EMBL" id="LPWG01000013">
    <property type="protein sequence ID" value="ODR98560.1"/>
    <property type="molecule type" value="Genomic_DNA"/>
</dbReference>
<proteinExistence type="inferred from homology"/>
<dbReference type="GO" id="GO:0010038">
    <property type="term" value="P:response to metal ion"/>
    <property type="evidence" value="ECO:0007669"/>
    <property type="project" value="InterPro"/>
</dbReference>
<dbReference type="Pfam" id="PF03091">
    <property type="entry name" value="CutA1"/>
    <property type="match status" value="1"/>
</dbReference>
<organism evidence="2 3">
    <name type="scientific">Methyloceanibacter methanicus</name>
    <dbReference type="NCBI Taxonomy" id="1774968"/>
    <lineage>
        <taxon>Bacteria</taxon>
        <taxon>Pseudomonadati</taxon>
        <taxon>Pseudomonadota</taxon>
        <taxon>Alphaproteobacteria</taxon>
        <taxon>Hyphomicrobiales</taxon>
        <taxon>Hyphomicrobiaceae</taxon>
        <taxon>Methyloceanibacter</taxon>
    </lineage>
</organism>
<reference evidence="2 3" key="1">
    <citation type="journal article" date="2016" name="Environ. Microbiol.">
        <title>New Methyloceanibacter diversity from North Sea sediments includes methanotroph containing solely the soluble methane monooxygenase.</title>
        <authorList>
            <person name="Vekeman B."/>
            <person name="Kerckhof F.M."/>
            <person name="Cremers G."/>
            <person name="de Vos P."/>
            <person name="Vandamme P."/>
            <person name="Boon N."/>
            <person name="Op den Camp H.J."/>
            <person name="Heylen K."/>
        </authorList>
    </citation>
    <scope>NUCLEOTIDE SEQUENCE [LARGE SCALE GENOMIC DNA]</scope>
    <source>
        <strain evidence="2 3">R-67174</strain>
    </source>
</reference>
<dbReference type="Proteomes" id="UP000094501">
    <property type="component" value="Unassembled WGS sequence"/>
</dbReference>
<evidence type="ECO:0000313" key="3">
    <source>
        <dbReference type="Proteomes" id="UP000094501"/>
    </source>
</evidence>
<evidence type="ECO:0000313" key="2">
    <source>
        <dbReference type="EMBL" id="ODR98560.1"/>
    </source>
</evidence>
<dbReference type="GO" id="GO:0005507">
    <property type="term" value="F:copper ion binding"/>
    <property type="evidence" value="ECO:0007669"/>
    <property type="project" value="TreeGrafter"/>
</dbReference>
<dbReference type="InterPro" id="IPR011322">
    <property type="entry name" value="N-reg_PII-like_a/b"/>
</dbReference>
<dbReference type="PANTHER" id="PTHR23419:SF8">
    <property type="entry name" value="FI09726P"/>
    <property type="match status" value="1"/>
</dbReference>
<dbReference type="RefSeq" id="WP_069438019.1">
    <property type="nucleotide sequence ID" value="NZ_LPWG01000013.1"/>
</dbReference>
<dbReference type="STRING" id="1774968.AUC68_09140"/>
<dbReference type="Gene3D" id="3.30.70.120">
    <property type="match status" value="1"/>
</dbReference>
<evidence type="ECO:0000256" key="1">
    <source>
        <dbReference type="ARBA" id="ARBA00010169"/>
    </source>
</evidence>